<feature type="region of interest" description="Disordered" evidence="2">
    <location>
        <begin position="1"/>
        <end position="22"/>
    </location>
</feature>
<comment type="caution">
    <text evidence="4">The sequence shown here is derived from an EMBL/GenBank/DDBJ whole genome shotgun (WGS) entry which is preliminary data.</text>
</comment>
<dbReference type="GO" id="GO:0006338">
    <property type="term" value="P:chromatin remodeling"/>
    <property type="evidence" value="ECO:0007669"/>
    <property type="project" value="UniProtKB-ARBA"/>
</dbReference>
<dbReference type="Gene3D" id="2.40.50.40">
    <property type="match status" value="2"/>
</dbReference>
<dbReference type="AlphaFoldDB" id="A0A9P9FZ09"/>
<feature type="compositionally biased region" description="Low complexity" evidence="2">
    <location>
        <begin position="42"/>
        <end position="56"/>
    </location>
</feature>
<dbReference type="GeneID" id="70230350"/>
<evidence type="ECO:0000256" key="1">
    <source>
        <dbReference type="ARBA" id="ARBA00011353"/>
    </source>
</evidence>
<keyword evidence="5" id="KW-1185">Reference proteome</keyword>
<dbReference type="Proteomes" id="UP000720189">
    <property type="component" value="Unassembled WGS sequence"/>
</dbReference>
<proteinExistence type="predicted"/>
<evidence type="ECO:0000313" key="5">
    <source>
        <dbReference type="Proteomes" id="UP000720189"/>
    </source>
</evidence>
<dbReference type="OrthoDB" id="433924at2759"/>
<protein>
    <recommendedName>
        <fullName evidence="3">Chromo domain-containing protein</fullName>
    </recommendedName>
</protein>
<reference evidence="4" key="1">
    <citation type="journal article" date="2021" name="Nat. Commun.">
        <title>Genetic determinants of endophytism in the Arabidopsis root mycobiome.</title>
        <authorList>
            <person name="Mesny F."/>
            <person name="Miyauchi S."/>
            <person name="Thiergart T."/>
            <person name="Pickel B."/>
            <person name="Atanasova L."/>
            <person name="Karlsson M."/>
            <person name="Huettel B."/>
            <person name="Barry K.W."/>
            <person name="Haridas S."/>
            <person name="Chen C."/>
            <person name="Bauer D."/>
            <person name="Andreopoulos W."/>
            <person name="Pangilinan J."/>
            <person name="LaButti K."/>
            <person name="Riley R."/>
            <person name="Lipzen A."/>
            <person name="Clum A."/>
            <person name="Drula E."/>
            <person name="Henrissat B."/>
            <person name="Kohler A."/>
            <person name="Grigoriev I.V."/>
            <person name="Martin F.M."/>
            <person name="Hacquard S."/>
        </authorList>
    </citation>
    <scope>NUCLEOTIDE SEQUENCE</scope>
    <source>
        <strain evidence="4">MPI-CAGE-AT-0023</strain>
    </source>
</reference>
<sequence>MARLNDTSNNGNADNGVSNDAPRFEESIAGESGEALNAGGLTAPVTTTATETSSPEPRWEVDRIVDHVVDRDNYKVFFIILWASGEATAEPEEQMQLDIPDLVYAYWTSRRGRNLSTGLAEYLVFDILGHEYILGQLYYKVQWVGFDANDTSLEREPKVREHAPRTMEAYNRRVFQQG</sequence>
<comment type="subunit">
    <text evidence="1">Component of the NuA4 histone acetyltransferase complex.</text>
</comment>
<dbReference type="RefSeq" id="XP_046042106.1">
    <property type="nucleotide sequence ID" value="XM_046200396.1"/>
</dbReference>
<feature type="region of interest" description="Disordered" evidence="2">
    <location>
        <begin position="35"/>
        <end position="58"/>
    </location>
</feature>
<feature type="domain" description="Chromo" evidence="3">
    <location>
        <begin position="122"/>
        <end position="173"/>
    </location>
</feature>
<feature type="compositionally biased region" description="Polar residues" evidence="2">
    <location>
        <begin position="1"/>
        <end position="18"/>
    </location>
</feature>
<dbReference type="InterPro" id="IPR000953">
    <property type="entry name" value="Chromo/chromo_shadow_dom"/>
</dbReference>
<gene>
    <name evidence="4" type="ORF">BKA55DRAFT_697556</name>
</gene>
<dbReference type="CDD" id="cd00024">
    <property type="entry name" value="CD_CSD"/>
    <property type="match status" value="1"/>
</dbReference>
<evidence type="ECO:0000256" key="2">
    <source>
        <dbReference type="SAM" id="MobiDB-lite"/>
    </source>
</evidence>
<dbReference type="PROSITE" id="PS50013">
    <property type="entry name" value="CHROMO_2"/>
    <property type="match status" value="1"/>
</dbReference>
<organism evidence="4 5">
    <name type="scientific">Fusarium redolens</name>
    <dbReference type="NCBI Taxonomy" id="48865"/>
    <lineage>
        <taxon>Eukaryota</taxon>
        <taxon>Fungi</taxon>
        <taxon>Dikarya</taxon>
        <taxon>Ascomycota</taxon>
        <taxon>Pezizomycotina</taxon>
        <taxon>Sordariomycetes</taxon>
        <taxon>Hypocreomycetidae</taxon>
        <taxon>Hypocreales</taxon>
        <taxon>Nectriaceae</taxon>
        <taxon>Fusarium</taxon>
        <taxon>Fusarium redolens species complex</taxon>
    </lineage>
</organism>
<evidence type="ECO:0000313" key="4">
    <source>
        <dbReference type="EMBL" id="KAH7220502.1"/>
    </source>
</evidence>
<name>A0A9P9FZ09_FUSRE</name>
<evidence type="ECO:0000259" key="3">
    <source>
        <dbReference type="PROSITE" id="PS50013"/>
    </source>
</evidence>
<dbReference type="InterPro" id="IPR016197">
    <property type="entry name" value="Chromo-like_dom_sf"/>
</dbReference>
<accession>A0A9P9FZ09</accession>
<dbReference type="EMBL" id="JAGMUX010000028">
    <property type="protein sequence ID" value="KAH7220502.1"/>
    <property type="molecule type" value="Genomic_DNA"/>
</dbReference>
<dbReference type="SUPFAM" id="SSF54160">
    <property type="entry name" value="Chromo domain-like"/>
    <property type="match status" value="2"/>
</dbReference>